<comment type="caution">
    <text evidence="3">The sequence shown here is derived from an EMBL/GenBank/DDBJ whole genome shotgun (WGS) entry which is preliminary data.</text>
</comment>
<dbReference type="PANTHER" id="PTHR42760">
    <property type="entry name" value="SHORT-CHAIN DEHYDROGENASES/REDUCTASES FAMILY MEMBER"/>
    <property type="match status" value="1"/>
</dbReference>
<evidence type="ECO:0000313" key="4">
    <source>
        <dbReference type="Proteomes" id="UP000018291"/>
    </source>
</evidence>
<protein>
    <submittedName>
        <fullName evidence="3">Putative Short-chain dehydrogenase/reductase</fullName>
    </submittedName>
</protein>
<evidence type="ECO:0000256" key="1">
    <source>
        <dbReference type="ARBA" id="ARBA00006484"/>
    </source>
</evidence>
<comment type="similarity">
    <text evidence="1">Belongs to the short-chain dehydrogenases/reductases (SDR) family.</text>
</comment>
<dbReference type="Pfam" id="PF13561">
    <property type="entry name" value="adh_short_C2"/>
    <property type="match status" value="1"/>
</dbReference>
<reference evidence="3 4" key="1">
    <citation type="journal article" date="2013" name="ISME J.">
        <title>Metabolic model for the filamentous 'Candidatus Microthrix parvicella' based on genomic and metagenomic analyses.</title>
        <authorList>
            <person name="Jon McIlroy S."/>
            <person name="Kristiansen R."/>
            <person name="Albertsen M."/>
            <person name="Michael Karst S."/>
            <person name="Rossetti S."/>
            <person name="Lund Nielsen J."/>
            <person name="Tandoi V."/>
            <person name="James Seviour R."/>
            <person name="Nielsen P.H."/>
        </authorList>
    </citation>
    <scope>NUCLEOTIDE SEQUENCE [LARGE SCALE GENOMIC DNA]</scope>
    <source>
        <strain evidence="3 4">RN1</strain>
    </source>
</reference>
<dbReference type="Gene3D" id="3.40.50.720">
    <property type="entry name" value="NAD(P)-binding Rossmann-like Domain"/>
    <property type="match status" value="1"/>
</dbReference>
<dbReference type="STRING" id="1229780.BN381_250006"/>
<gene>
    <name evidence="3" type="ORF">BN381_250006</name>
</gene>
<organism evidence="3 4">
    <name type="scientific">Candidatus Neomicrothrix parvicella RN1</name>
    <dbReference type="NCBI Taxonomy" id="1229780"/>
    <lineage>
        <taxon>Bacteria</taxon>
        <taxon>Bacillati</taxon>
        <taxon>Actinomycetota</taxon>
        <taxon>Acidimicrobiia</taxon>
        <taxon>Acidimicrobiales</taxon>
        <taxon>Microthrixaceae</taxon>
        <taxon>Candidatus Neomicrothrix</taxon>
    </lineage>
</organism>
<dbReference type="FunFam" id="3.40.50.720:FF:000084">
    <property type="entry name" value="Short-chain dehydrogenase reductase"/>
    <property type="match status" value="1"/>
</dbReference>
<proteinExistence type="inferred from homology"/>
<dbReference type="RefSeq" id="WP_012226212.1">
    <property type="nucleotide sequence ID" value="NZ_HG422565.1"/>
</dbReference>
<dbReference type="Proteomes" id="UP000018291">
    <property type="component" value="Unassembled WGS sequence"/>
</dbReference>
<name>R4YYP8_9ACTN</name>
<dbReference type="InterPro" id="IPR002347">
    <property type="entry name" value="SDR_fam"/>
</dbReference>
<dbReference type="InterPro" id="IPR036291">
    <property type="entry name" value="NAD(P)-bd_dom_sf"/>
</dbReference>
<dbReference type="CDD" id="cd05233">
    <property type="entry name" value="SDR_c"/>
    <property type="match status" value="1"/>
</dbReference>
<dbReference type="PRINTS" id="PR00081">
    <property type="entry name" value="GDHRDH"/>
</dbReference>
<evidence type="ECO:0000313" key="3">
    <source>
        <dbReference type="EMBL" id="CCM63513.1"/>
    </source>
</evidence>
<sequence length="275" mass="28265">MDDITPEEAPTEDGRPLDGQVCLIVGAGEGIGRACAEAFVREGATVALVARDAQRLTDLAADIEASTGGRAHPVAADLGEPDVGRRVVDAVMATLGRIDSVIAVATMAGRGALIDVDMDQLRRAFEVNVIGTLDVSRCAARTMVDAGLGGAIVHVSTLGTHSLPERQAPYTATKAAMVSASMTMAKELGPEGIRVNVVTPGYVTGAPLDQLCEHVAAKDGLDAADVSRRLASTAALRRHVDPADLAQAALFLAGSSGRNITGIELRVDGGQKVGP</sequence>
<evidence type="ECO:0000256" key="2">
    <source>
        <dbReference type="ARBA" id="ARBA00023002"/>
    </source>
</evidence>
<dbReference type="GO" id="GO:0016616">
    <property type="term" value="F:oxidoreductase activity, acting on the CH-OH group of donors, NAD or NADP as acceptor"/>
    <property type="evidence" value="ECO:0007669"/>
    <property type="project" value="TreeGrafter"/>
</dbReference>
<dbReference type="SUPFAM" id="SSF51735">
    <property type="entry name" value="NAD(P)-binding Rossmann-fold domains"/>
    <property type="match status" value="1"/>
</dbReference>
<accession>R4YYP8</accession>
<dbReference type="HOGENOM" id="CLU_010194_1_1_11"/>
<dbReference type="AlphaFoldDB" id="R4YYP8"/>
<dbReference type="EMBL" id="CANL01000018">
    <property type="protein sequence ID" value="CCM63513.1"/>
    <property type="molecule type" value="Genomic_DNA"/>
</dbReference>
<keyword evidence="4" id="KW-1185">Reference proteome</keyword>
<dbReference type="eggNOG" id="COG1028">
    <property type="taxonomic scope" value="Bacteria"/>
</dbReference>
<keyword evidence="2" id="KW-0560">Oxidoreductase</keyword>